<accession>A0A5E4ZDP3</accession>
<dbReference type="PANTHER" id="PTHR34040">
    <property type="entry name" value="FLAGELLAR BIOSYNTHETIC PROTEIN FLIQ"/>
    <property type="match status" value="1"/>
</dbReference>
<dbReference type="GO" id="GO:0005886">
    <property type="term" value="C:plasma membrane"/>
    <property type="evidence" value="ECO:0007669"/>
    <property type="project" value="UniProtKB-SubCell"/>
</dbReference>
<evidence type="ECO:0000313" key="8">
    <source>
        <dbReference type="EMBL" id="VVE59146.1"/>
    </source>
</evidence>
<comment type="similarity">
    <text evidence="2">Belongs to the FliQ/MopD/SpaQ family.</text>
</comment>
<evidence type="ECO:0000256" key="4">
    <source>
        <dbReference type="ARBA" id="ARBA00022692"/>
    </source>
</evidence>
<reference evidence="8 9" key="1">
    <citation type="submission" date="2019-08" db="EMBL/GenBank/DDBJ databases">
        <authorList>
            <person name="Peeters C."/>
        </authorList>
    </citation>
    <scope>NUCLEOTIDE SEQUENCE [LARGE SCALE GENOMIC DNA]</scope>
    <source>
        <strain evidence="8 9">LMG 30175</strain>
    </source>
</reference>
<dbReference type="EMBL" id="CABPRZ010000040">
    <property type="protein sequence ID" value="VVE59146.1"/>
    <property type="molecule type" value="Genomic_DNA"/>
</dbReference>
<dbReference type="Pfam" id="PF01313">
    <property type="entry name" value="Bac_export_3"/>
    <property type="match status" value="1"/>
</dbReference>
<feature type="transmembrane region" description="Helical" evidence="7">
    <location>
        <begin position="60"/>
        <end position="78"/>
    </location>
</feature>
<evidence type="ECO:0000313" key="9">
    <source>
        <dbReference type="Proteomes" id="UP000414233"/>
    </source>
</evidence>
<dbReference type="AlphaFoldDB" id="A0A5E4ZDP3"/>
<evidence type="ECO:0000256" key="2">
    <source>
        <dbReference type="ARBA" id="ARBA00006156"/>
    </source>
</evidence>
<proteinExistence type="inferred from homology"/>
<protein>
    <submittedName>
        <fullName evidence="8">Type III secretion system protein SsaS</fullName>
    </submittedName>
</protein>
<keyword evidence="6 7" id="KW-0472">Membrane</keyword>
<dbReference type="InterPro" id="IPR002191">
    <property type="entry name" value="Bac_export_3"/>
</dbReference>
<dbReference type="PIRSF" id="PIRSF004669">
    <property type="entry name" value="FliQ"/>
    <property type="match status" value="1"/>
</dbReference>
<dbReference type="PRINTS" id="PR00952">
    <property type="entry name" value="TYPE3IMQPROT"/>
</dbReference>
<dbReference type="InterPro" id="IPR006306">
    <property type="entry name" value="T3SS_HrpO"/>
</dbReference>
<gene>
    <name evidence="8" type="ORF">PTE30175_05383</name>
</gene>
<evidence type="ECO:0000256" key="7">
    <source>
        <dbReference type="SAM" id="Phobius"/>
    </source>
</evidence>
<feature type="transmembrane region" description="Helical" evidence="7">
    <location>
        <begin position="23"/>
        <end position="48"/>
    </location>
</feature>
<keyword evidence="4 7" id="KW-0812">Transmembrane</keyword>
<evidence type="ECO:0000256" key="3">
    <source>
        <dbReference type="ARBA" id="ARBA00022475"/>
    </source>
</evidence>
<evidence type="ECO:0000256" key="1">
    <source>
        <dbReference type="ARBA" id="ARBA00004651"/>
    </source>
</evidence>
<keyword evidence="3" id="KW-1003">Cell membrane</keyword>
<dbReference type="GO" id="GO:0009306">
    <property type="term" value="P:protein secretion"/>
    <property type="evidence" value="ECO:0007669"/>
    <property type="project" value="InterPro"/>
</dbReference>
<comment type="subcellular location">
    <subcellularLocation>
        <location evidence="1">Cell membrane</location>
        <topology evidence="1">Multi-pass membrane protein</topology>
    </subcellularLocation>
</comment>
<evidence type="ECO:0000256" key="5">
    <source>
        <dbReference type="ARBA" id="ARBA00022989"/>
    </source>
</evidence>
<dbReference type="Proteomes" id="UP000414233">
    <property type="component" value="Unassembled WGS sequence"/>
</dbReference>
<dbReference type="NCBIfam" id="TIGR01403">
    <property type="entry name" value="fliQ_rel_III"/>
    <property type="match status" value="1"/>
</dbReference>
<name>A0A5E4ZDP3_9BURK</name>
<organism evidence="8 9">
    <name type="scientific">Pandoraea terrae</name>
    <dbReference type="NCBI Taxonomy" id="1537710"/>
    <lineage>
        <taxon>Bacteria</taxon>
        <taxon>Pseudomonadati</taxon>
        <taxon>Pseudomonadota</taxon>
        <taxon>Betaproteobacteria</taxon>
        <taxon>Burkholderiales</taxon>
        <taxon>Burkholderiaceae</taxon>
        <taxon>Pandoraea</taxon>
    </lineage>
</organism>
<evidence type="ECO:0000256" key="6">
    <source>
        <dbReference type="ARBA" id="ARBA00023136"/>
    </source>
</evidence>
<dbReference type="PANTHER" id="PTHR34040:SF4">
    <property type="entry name" value="SECRETION SYSTEM APPARATUS PROTEIN SSAS"/>
    <property type="match status" value="1"/>
</dbReference>
<keyword evidence="9" id="KW-1185">Reference proteome</keyword>
<keyword evidence="5 7" id="KW-1133">Transmembrane helix</keyword>
<sequence>MWLAALEIFMSEAIVVRLMAEMLWLTLLLSLPTVVVAAAVGVVVSLVQALTQVQDQTVQFLIKLIAVSVTLVATYGWMGHVLMNYAGQTFEQIGRMR</sequence>